<dbReference type="AlphaFoldDB" id="A0A4Q7V0Y9"/>
<dbReference type="RefSeq" id="WP_130292194.1">
    <property type="nucleotide sequence ID" value="NZ_SHKL01000001.1"/>
</dbReference>
<dbReference type="Proteomes" id="UP000291591">
    <property type="component" value="Unassembled WGS sequence"/>
</dbReference>
<keyword evidence="2" id="KW-1133">Transmembrane helix</keyword>
<evidence type="ECO:0000313" key="4">
    <source>
        <dbReference type="Proteomes" id="UP000291591"/>
    </source>
</evidence>
<keyword evidence="2" id="KW-0472">Membrane</keyword>
<feature type="region of interest" description="Disordered" evidence="1">
    <location>
        <begin position="491"/>
        <end position="520"/>
    </location>
</feature>
<sequence length="574" mass="62535">MTSTVERGYRREPARRQDAGADRRARSSRRPAPDPRVPSPPRRLPPGMHPAEVTGPTQLIEAPAPTLLPGVEAVGEFEGSGYKQPPQLVCRADGQLVRLPPLLYLLVTLLDERKELFVDEGRPATHRTLHSVAAALRFETGDGYLAEHVAFLVDQKLAPLGVTTYSDGTVPEIERSDPFLALRYKFTVVSEKLSWRLAGMGSWLFHPVVMAAVLSGFVIAEAWALLYQDMGYALQQVLLNPVDLLLVVVISFASTGFHEIGHAAACRYGGARPGTMGCGIYLVWPAFYTDITNSYRLGRGGRVRADLGGVYFNALGVVVLAACYGWTGNPLFLVALLSTNLEIVQQLLPSLRFDGYHIMADLVGIPDLFKYIGPILRRVILRRPAEPLLDELKRWPQIFISVWVLFVIPALFLQLGLIVVQLPDLVRNVVAKSERLVGELGGSGNVVLDGASAFVQIALMAIPVLGVALVLWQLTRSLLRWAVPKIRGRVGAGASGDGSAPRPAATTGGRNSGRHRLPRKWSDCADGQAWREATTYRVGADGGSRKWADHLLRVDARGAGGALVMVRAGCKHDH</sequence>
<feature type="compositionally biased region" description="Pro residues" evidence="1">
    <location>
        <begin position="34"/>
        <end position="48"/>
    </location>
</feature>
<feature type="transmembrane region" description="Helical" evidence="2">
    <location>
        <begin position="398"/>
        <end position="420"/>
    </location>
</feature>
<proteinExistence type="predicted"/>
<reference evidence="3 4" key="1">
    <citation type="submission" date="2019-02" db="EMBL/GenBank/DDBJ databases">
        <title>Sequencing the genomes of 1000 actinobacteria strains.</title>
        <authorList>
            <person name="Klenk H.-P."/>
        </authorList>
    </citation>
    <scope>NUCLEOTIDE SEQUENCE [LARGE SCALE GENOMIC DNA]</scope>
    <source>
        <strain evidence="3 4">DSM 45779</strain>
    </source>
</reference>
<feature type="transmembrane region" description="Helical" evidence="2">
    <location>
        <begin position="238"/>
        <end position="257"/>
    </location>
</feature>
<feature type="transmembrane region" description="Helical" evidence="2">
    <location>
        <begin position="453"/>
        <end position="472"/>
    </location>
</feature>
<feature type="compositionally biased region" description="Basic and acidic residues" evidence="1">
    <location>
        <begin position="7"/>
        <end position="25"/>
    </location>
</feature>
<comment type="caution">
    <text evidence="3">The sequence shown here is derived from an EMBL/GenBank/DDBJ whole genome shotgun (WGS) entry which is preliminary data.</text>
</comment>
<feature type="transmembrane region" description="Helical" evidence="2">
    <location>
        <begin position="310"/>
        <end position="336"/>
    </location>
</feature>
<keyword evidence="3" id="KW-0482">Metalloprotease</keyword>
<feature type="region of interest" description="Disordered" evidence="1">
    <location>
        <begin position="1"/>
        <end position="54"/>
    </location>
</feature>
<keyword evidence="3" id="KW-0645">Protease</keyword>
<accession>A0A4Q7V0Y9</accession>
<keyword evidence="3" id="KW-0378">Hydrolase</keyword>
<protein>
    <submittedName>
        <fullName evidence="3">Putative peptide zinc metalloprotease protein</fullName>
    </submittedName>
</protein>
<keyword evidence="4" id="KW-1185">Reference proteome</keyword>
<evidence type="ECO:0000313" key="3">
    <source>
        <dbReference type="EMBL" id="RZT88142.1"/>
    </source>
</evidence>
<dbReference type="OrthoDB" id="4640801at2"/>
<keyword evidence="2" id="KW-0812">Transmembrane</keyword>
<evidence type="ECO:0000256" key="2">
    <source>
        <dbReference type="SAM" id="Phobius"/>
    </source>
</evidence>
<feature type="transmembrane region" description="Helical" evidence="2">
    <location>
        <begin position="203"/>
        <end position="226"/>
    </location>
</feature>
<dbReference type="GO" id="GO:0008237">
    <property type="term" value="F:metallopeptidase activity"/>
    <property type="evidence" value="ECO:0007669"/>
    <property type="project" value="UniProtKB-KW"/>
</dbReference>
<dbReference type="EMBL" id="SHKL01000001">
    <property type="protein sequence ID" value="RZT88142.1"/>
    <property type="molecule type" value="Genomic_DNA"/>
</dbReference>
<evidence type="ECO:0000256" key="1">
    <source>
        <dbReference type="SAM" id="MobiDB-lite"/>
    </source>
</evidence>
<name>A0A4Q7V0Y9_PSEST</name>
<gene>
    <name evidence="3" type="ORF">EV383_5079</name>
</gene>
<dbReference type="GO" id="GO:0006508">
    <property type="term" value="P:proteolysis"/>
    <property type="evidence" value="ECO:0007669"/>
    <property type="project" value="UniProtKB-KW"/>
</dbReference>
<organism evidence="3 4">
    <name type="scientific">Pseudonocardia sediminis</name>
    <dbReference type="NCBI Taxonomy" id="1397368"/>
    <lineage>
        <taxon>Bacteria</taxon>
        <taxon>Bacillati</taxon>
        <taxon>Actinomycetota</taxon>
        <taxon>Actinomycetes</taxon>
        <taxon>Pseudonocardiales</taxon>
        <taxon>Pseudonocardiaceae</taxon>
        <taxon>Pseudonocardia</taxon>
    </lineage>
</organism>